<dbReference type="PANTHER" id="PTHR35377:SF4">
    <property type="entry name" value="PREVENT-HOST-DEATH FAMILY PROTEIN"/>
    <property type="match status" value="1"/>
</dbReference>
<evidence type="ECO:0000313" key="3">
    <source>
        <dbReference type="EMBL" id="CAA9317228.1"/>
    </source>
</evidence>
<evidence type="ECO:0000256" key="1">
    <source>
        <dbReference type="ARBA" id="ARBA00009981"/>
    </source>
</evidence>
<sequence>MSSIVNLYEAKTHLSQLVERASAGEEIIIAKSGRPVARLMPLSAPRAPRTPGALKGQIHVADDFDDPLPPDILAAFTGETRSTGCWWRRP</sequence>
<dbReference type="NCBIfam" id="TIGR01552">
    <property type="entry name" value="phd_fam"/>
    <property type="match status" value="1"/>
</dbReference>
<proteinExistence type="inferred from homology"/>
<organism evidence="3">
    <name type="scientific">uncultured Gemmatimonadota bacterium</name>
    <dbReference type="NCBI Taxonomy" id="203437"/>
    <lineage>
        <taxon>Bacteria</taxon>
        <taxon>Pseudomonadati</taxon>
        <taxon>Gemmatimonadota</taxon>
        <taxon>environmental samples</taxon>
    </lineage>
</organism>
<evidence type="ECO:0000256" key="2">
    <source>
        <dbReference type="RuleBase" id="RU362080"/>
    </source>
</evidence>
<dbReference type="InterPro" id="IPR036165">
    <property type="entry name" value="YefM-like_sf"/>
</dbReference>
<dbReference type="AlphaFoldDB" id="A0A6J4KY17"/>
<comment type="similarity">
    <text evidence="1 2">Belongs to the phD/YefM antitoxin family.</text>
</comment>
<name>A0A6J4KY17_9BACT</name>
<accession>A0A6J4KY17</accession>
<dbReference type="Pfam" id="PF02604">
    <property type="entry name" value="PhdYeFM_antitox"/>
    <property type="match status" value="1"/>
</dbReference>
<gene>
    <name evidence="3" type="ORF">AVDCRST_MAG68-2722</name>
</gene>
<dbReference type="InterPro" id="IPR006442">
    <property type="entry name" value="Antitoxin_Phd/YefM"/>
</dbReference>
<dbReference type="PANTHER" id="PTHR35377">
    <property type="entry name" value="ANTITOXIN VAPB49-RELATED-RELATED"/>
    <property type="match status" value="1"/>
</dbReference>
<comment type="function">
    <text evidence="2">Antitoxin component of a type II toxin-antitoxin (TA) system.</text>
</comment>
<dbReference type="InterPro" id="IPR051416">
    <property type="entry name" value="phD-YefM_TA_antitoxins"/>
</dbReference>
<dbReference type="Gene3D" id="3.40.1620.10">
    <property type="entry name" value="YefM-like domain"/>
    <property type="match status" value="1"/>
</dbReference>
<reference evidence="3" key="1">
    <citation type="submission" date="2020-02" db="EMBL/GenBank/DDBJ databases">
        <authorList>
            <person name="Meier V. D."/>
        </authorList>
    </citation>
    <scope>NUCLEOTIDE SEQUENCE</scope>
    <source>
        <strain evidence="3">AVDCRST_MAG68</strain>
    </source>
</reference>
<protein>
    <recommendedName>
        <fullName evidence="2">Antitoxin</fullName>
    </recommendedName>
</protein>
<dbReference type="EMBL" id="CADCTW010000089">
    <property type="protein sequence ID" value="CAA9317228.1"/>
    <property type="molecule type" value="Genomic_DNA"/>
</dbReference>
<dbReference type="SUPFAM" id="SSF143120">
    <property type="entry name" value="YefM-like"/>
    <property type="match status" value="1"/>
</dbReference>